<name>A0ABR8U856_9BACL</name>
<dbReference type="Proteomes" id="UP000626786">
    <property type="component" value="Unassembled WGS sequence"/>
</dbReference>
<dbReference type="Pfam" id="PF02666">
    <property type="entry name" value="PS_Dcarbxylase"/>
    <property type="match status" value="1"/>
</dbReference>
<evidence type="ECO:0000256" key="8">
    <source>
        <dbReference type="ARBA" id="ARBA00023209"/>
    </source>
</evidence>
<evidence type="ECO:0000313" key="14">
    <source>
        <dbReference type="Proteomes" id="UP000626786"/>
    </source>
</evidence>
<keyword evidence="10" id="KW-1208">Phospholipid metabolism</keyword>
<keyword evidence="5" id="KW-0210">Decarboxylase</keyword>
<dbReference type="EMBL" id="JACSQN010000005">
    <property type="protein sequence ID" value="MBD7984217.1"/>
    <property type="molecule type" value="Genomic_DNA"/>
</dbReference>
<reference evidence="13 14" key="1">
    <citation type="submission" date="2020-08" db="EMBL/GenBank/DDBJ databases">
        <title>A Genomic Blueprint of the Chicken Gut Microbiome.</title>
        <authorList>
            <person name="Gilroy R."/>
            <person name="Ravi A."/>
            <person name="Getino M."/>
            <person name="Pursley I."/>
            <person name="Horton D.L."/>
            <person name="Alikhan N.-F."/>
            <person name="Baker D."/>
            <person name="Gharbi K."/>
            <person name="Hall N."/>
            <person name="Watson M."/>
            <person name="Adriaenssens E.M."/>
            <person name="Foster-Nyarko E."/>
            <person name="Jarju S."/>
            <person name="Secka A."/>
            <person name="Antonio M."/>
            <person name="Oren A."/>
            <person name="Chaudhuri R."/>
            <person name="La Ragione R.M."/>
            <person name="Hildebrand F."/>
            <person name="Pallen M.J."/>
        </authorList>
    </citation>
    <scope>NUCLEOTIDE SEQUENCE [LARGE SCALE GENOMIC DNA]</scope>
    <source>
        <strain evidence="13 14">Sa2YVA2</strain>
    </source>
</reference>
<gene>
    <name evidence="13" type="primary">psd</name>
    <name evidence="13" type="ORF">H9649_06475</name>
</gene>
<dbReference type="GO" id="GO:0004609">
    <property type="term" value="F:phosphatidylserine decarboxylase activity"/>
    <property type="evidence" value="ECO:0007669"/>
    <property type="project" value="UniProtKB-EC"/>
</dbReference>
<comment type="pathway">
    <text evidence="2">Lipid metabolism.</text>
</comment>
<evidence type="ECO:0000256" key="7">
    <source>
        <dbReference type="ARBA" id="ARBA00023145"/>
    </source>
</evidence>
<dbReference type="PANTHER" id="PTHR10067">
    <property type="entry name" value="PHOSPHATIDYLSERINE DECARBOXYLASE"/>
    <property type="match status" value="1"/>
</dbReference>
<evidence type="ECO:0000256" key="6">
    <source>
        <dbReference type="ARBA" id="ARBA00023098"/>
    </source>
</evidence>
<protein>
    <recommendedName>
        <fullName evidence="3">phosphatidylserine decarboxylase</fullName>
        <ecNumber evidence="3">4.1.1.65</ecNumber>
    </recommendedName>
</protein>
<comment type="pathway">
    <text evidence="12">Phospholipid metabolism; phosphatidylethanolamine biosynthesis.</text>
</comment>
<evidence type="ECO:0000256" key="9">
    <source>
        <dbReference type="ARBA" id="ARBA00023239"/>
    </source>
</evidence>
<keyword evidence="4" id="KW-0444">Lipid biosynthesis</keyword>
<keyword evidence="11" id="KW-0670">Pyruvate</keyword>
<keyword evidence="9 13" id="KW-0456">Lyase</keyword>
<dbReference type="InterPro" id="IPR003817">
    <property type="entry name" value="PS_Dcarbxylase"/>
</dbReference>
<accession>A0ABR8U856</accession>
<evidence type="ECO:0000256" key="12">
    <source>
        <dbReference type="ARBA" id="ARBA00024326"/>
    </source>
</evidence>
<dbReference type="NCBIfam" id="TIGR00163">
    <property type="entry name" value="PS_decarb"/>
    <property type="match status" value="1"/>
</dbReference>
<evidence type="ECO:0000256" key="2">
    <source>
        <dbReference type="ARBA" id="ARBA00005189"/>
    </source>
</evidence>
<keyword evidence="6" id="KW-0443">Lipid metabolism</keyword>
<dbReference type="EC" id="4.1.1.65" evidence="3"/>
<dbReference type="InterPro" id="IPR033177">
    <property type="entry name" value="PSD-B"/>
</dbReference>
<comment type="caution">
    <text evidence="13">The sequence shown here is derived from an EMBL/GenBank/DDBJ whole genome shotgun (WGS) entry which is preliminary data.</text>
</comment>
<evidence type="ECO:0000313" key="13">
    <source>
        <dbReference type="EMBL" id="MBD7984217.1"/>
    </source>
</evidence>
<evidence type="ECO:0000256" key="1">
    <source>
        <dbReference type="ARBA" id="ARBA00001928"/>
    </source>
</evidence>
<proteinExistence type="predicted"/>
<keyword evidence="14" id="KW-1185">Reference proteome</keyword>
<dbReference type="PANTHER" id="PTHR10067:SF6">
    <property type="entry name" value="PHOSPHATIDYLSERINE DECARBOXYLASE PROENZYME, MITOCHONDRIAL"/>
    <property type="match status" value="1"/>
</dbReference>
<evidence type="ECO:0000256" key="4">
    <source>
        <dbReference type="ARBA" id="ARBA00022516"/>
    </source>
</evidence>
<keyword evidence="7" id="KW-0865">Zymogen</keyword>
<evidence type="ECO:0000256" key="3">
    <source>
        <dbReference type="ARBA" id="ARBA00012243"/>
    </source>
</evidence>
<dbReference type="RefSeq" id="WP_191693920.1">
    <property type="nucleotide sequence ID" value="NZ_JACSQN010000005.1"/>
</dbReference>
<sequence>MKKTVLKYFTELTGHPISSSILKKITSSRVSRPLIKPFVKTYCINEEEAEFPLSHYDSLQAYFTRNLKIGSRPIDLDPAQLTSPVDGYLKASGTIQDDQTFFIKDHLYSIKQIMGDEKRANPYKDGFFYIFYLSPSHYHHFHYPIDGKLTNRYALGTVSYPVNDLGLNFGDRPFETNFRLVSEIQSRRGKIAMIKVGALNVNSIHVNDSSTTCTKGEEFGHFSFGSTVILFVEKNDSFKPTIPSKSEVVVGQSVGEWLPSLANGESQTTS</sequence>
<keyword evidence="8" id="KW-0594">Phospholipid biosynthesis</keyword>
<comment type="cofactor">
    <cofactor evidence="1">
        <name>pyruvate</name>
        <dbReference type="ChEBI" id="CHEBI:15361"/>
    </cofactor>
</comment>
<evidence type="ECO:0000256" key="10">
    <source>
        <dbReference type="ARBA" id="ARBA00023264"/>
    </source>
</evidence>
<evidence type="ECO:0000256" key="5">
    <source>
        <dbReference type="ARBA" id="ARBA00022793"/>
    </source>
</evidence>
<organism evidence="13 14">
    <name type="scientific">Sporosarcina quadrami</name>
    <dbReference type="NCBI Taxonomy" id="2762234"/>
    <lineage>
        <taxon>Bacteria</taxon>
        <taxon>Bacillati</taxon>
        <taxon>Bacillota</taxon>
        <taxon>Bacilli</taxon>
        <taxon>Bacillales</taxon>
        <taxon>Caryophanaceae</taxon>
        <taxon>Sporosarcina</taxon>
    </lineage>
</organism>
<evidence type="ECO:0000256" key="11">
    <source>
        <dbReference type="ARBA" id="ARBA00023317"/>
    </source>
</evidence>